<dbReference type="SUPFAM" id="SSF158397">
    <property type="entry name" value="TM1646-like"/>
    <property type="match status" value="1"/>
</dbReference>
<organism evidence="2 3">
    <name type="scientific">Sulfobacillus acidophilus (strain ATCC 700253 / DSM 10332 / NAL)</name>
    <dbReference type="NCBI Taxonomy" id="679936"/>
    <lineage>
        <taxon>Bacteria</taxon>
        <taxon>Bacillati</taxon>
        <taxon>Bacillota</taxon>
        <taxon>Clostridia</taxon>
        <taxon>Eubacteriales</taxon>
        <taxon>Clostridiales Family XVII. Incertae Sedis</taxon>
        <taxon>Sulfobacillus</taxon>
    </lineage>
</organism>
<dbReference type="EMBL" id="CP003179">
    <property type="protein sequence ID" value="AEW06567.1"/>
    <property type="molecule type" value="Genomic_DNA"/>
</dbReference>
<sequence>MSSIEPIVTSSPGRPTAHRRPAPAHVTASLDQTLWERLALVESHVLEDPVDRHLTQYLDTVRDILNQALKRHQAETAVYWSPRGRFRQMVRVVQVNHLLDDLIQDIRLHHPATAIAARLDAIRGLLVDLWA</sequence>
<keyword evidence="3" id="KW-1185">Reference proteome</keyword>
<dbReference type="InterPro" id="IPR024042">
    <property type="entry name" value="TM1646-like_dom_sf"/>
</dbReference>
<gene>
    <name evidence="2" type="ordered locus">Sulac_3121</name>
</gene>
<evidence type="ECO:0000313" key="2">
    <source>
        <dbReference type="EMBL" id="AEW06567.1"/>
    </source>
</evidence>
<dbReference type="Gene3D" id="1.20.120.490">
    <property type="entry name" value="Hypothetical protein TM1646-like domain"/>
    <property type="match status" value="1"/>
</dbReference>
<evidence type="ECO:0000313" key="3">
    <source>
        <dbReference type="Proteomes" id="UP000005439"/>
    </source>
</evidence>
<protein>
    <recommendedName>
        <fullName evidence="4">DUF327 domain-containing protein</fullName>
    </recommendedName>
</protein>
<dbReference type="HOGENOM" id="CLU_1926491_0_0_9"/>
<name>G8U122_SULAD</name>
<dbReference type="Proteomes" id="UP000005439">
    <property type="component" value="Chromosome"/>
</dbReference>
<dbReference type="InterPro" id="IPR005585">
    <property type="entry name" value="DUF327"/>
</dbReference>
<accession>G8U122</accession>
<proteinExistence type="predicted"/>
<dbReference type="KEGG" id="sap:Sulac_3121"/>
<evidence type="ECO:0008006" key="4">
    <source>
        <dbReference type="Google" id="ProtNLM"/>
    </source>
</evidence>
<dbReference type="STRING" id="679936.Sulac_3121"/>
<dbReference type="Pfam" id="PF03885">
    <property type="entry name" value="DUF327"/>
    <property type="match status" value="1"/>
</dbReference>
<reference evidence="3" key="1">
    <citation type="submission" date="2011-12" db="EMBL/GenBank/DDBJ databases">
        <title>The complete genome of chromosome of Sulfobacillus acidophilus DSM 10332.</title>
        <authorList>
            <person name="Lucas S."/>
            <person name="Han J."/>
            <person name="Lapidus A."/>
            <person name="Bruce D."/>
            <person name="Goodwin L."/>
            <person name="Pitluck S."/>
            <person name="Peters L."/>
            <person name="Kyrpides N."/>
            <person name="Mavromatis K."/>
            <person name="Ivanova N."/>
            <person name="Mikhailova N."/>
            <person name="Chertkov O."/>
            <person name="Saunders E."/>
            <person name="Detter J.C."/>
            <person name="Tapia R."/>
            <person name="Han C."/>
            <person name="Land M."/>
            <person name="Hauser L."/>
            <person name="Markowitz V."/>
            <person name="Cheng J.-F."/>
            <person name="Hugenholtz P."/>
            <person name="Woyke T."/>
            <person name="Wu D."/>
            <person name="Pukall R."/>
            <person name="Gehrich-Schroeter G."/>
            <person name="Schneider S."/>
            <person name="Klenk H.-P."/>
            <person name="Eisen J.A."/>
        </authorList>
    </citation>
    <scope>NUCLEOTIDE SEQUENCE [LARGE SCALE GENOMIC DNA]</scope>
    <source>
        <strain evidence="3">ATCC 700253 / DSM 10332 / NAL</strain>
    </source>
</reference>
<reference evidence="2 3" key="2">
    <citation type="journal article" date="2012" name="Stand. Genomic Sci.">
        <title>Complete genome sequence of the moderately thermophilic mineral-sulfide-oxidizing firmicute Sulfobacillus acidophilus type strain (NAL(T)).</title>
        <authorList>
            <person name="Anderson I."/>
            <person name="Chertkov O."/>
            <person name="Chen A."/>
            <person name="Saunders E."/>
            <person name="Lapidus A."/>
            <person name="Nolan M."/>
            <person name="Lucas S."/>
            <person name="Hammon N."/>
            <person name="Deshpande S."/>
            <person name="Cheng J.F."/>
            <person name="Han C."/>
            <person name="Tapia R."/>
            <person name="Goodwin L.A."/>
            <person name="Pitluck S."/>
            <person name="Liolios K."/>
            <person name="Pagani I."/>
            <person name="Ivanova N."/>
            <person name="Mikhailova N."/>
            <person name="Pati A."/>
            <person name="Palaniappan K."/>
            <person name="Land M."/>
            <person name="Pan C."/>
            <person name="Rohde M."/>
            <person name="Pukall R."/>
            <person name="Goker M."/>
            <person name="Detter J.C."/>
            <person name="Woyke T."/>
            <person name="Bristow J."/>
            <person name="Eisen J.A."/>
            <person name="Markowitz V."/>
            <person name="Hugenholtz P."/>
            <person name="Kyrpides N.C."/>
            <person name="Klenk H.P."/>
            <person name="Mavromatis K."/>
        </authorList>
    </citation>
    <scope>NUCLEOTIDE SEQUENCE [LARGE SCALE GENOMIC DNA]</scope>
    <source>
        <strain evidence="3">ATCC 700253 / DSM 10332 / NAL</strain>
    </source>
</reference>
<feature type="compositionally biased region" description="Polar residues" evidence="1">
    <location>
        <begin position="1"/>
        <end position="13"/>
    </location>
</feature>
<evidence type="ECO:0000256" key="1">
    <source>
        <dbReference type="SAM" id="MobiDB-lite"/>
    </source>
</evidence>
<dbReference type="PATRIC" id="fig|679936.5.peg.3231"/>
<dbReference type="AlphaFoldDB" id="G8U122"/>
<feature type="region of interest" description="Disordered" evidence="1">
    <location>
        <begin position="1"/>
        <end position="24"/>
    </location>
</feature>